<dbReference type="OrthoDB" id="1446242at2"/>
<dbReference type="RefSeq" id="WP_123134102.1">
    <property type="nucleotide sequence ID" value="NZ_RJJE01000017.1"/>
</dbReference>
<accession>A0A3M9MQ27</accession>
<sequence>MRIQPNADFAEAIAVMSSGNPGALMALIEMAKHGHLVDPNQIAGGFYYIMKLDQFEIYGSDIYVLFSDICERKLHWLLATIKAPELGLINEEILKEAASKQDYSGRKLINAEHIYNEVKLKVQNFNEYNEGRS</sequence>
<protein>
    <submittedName>
        <fullName evidence="1">Uncharacterized protein</fullName>
    </submittedName>
</protein>
<organism evidence="1 2">
    <name type="scientific">Rufibacter immobilis</name>
    <dbReference type="NCBI Taxonomy" id="1348778"/>
    <lineage>
        <taxon>Bacteria</taxon>
        <taxon>Pseudomonadati</taxon>
        <taxon>Bacteroidota</taxon>
        <taxon>Cytophagia</taxon>
        <taxon>Cytophagales</taxon>
        <taxon>Hymenobacteraceae</taxon>
        <taxon>Rufibacter</taxon>
    </lineage>
</organism>
<keyword evidence="2" id="KW-1185">Reference proteome</keyword>
<name>A0A3M9MQ27_9BACT</name>
<comment type="caution">
    <text evidence="1">The sequence shown here is derived from an EMBL/GenBank/DDBJ whole genome shotgun (WGS) entry which is preliminary data.</text>
</comment>
<dbReference type="AlphaFoldDB" id="A0A3M9MQ27"/>
<dbReference type="Proteomes" id="UP000271010">
    <property type="component" value="Unassembled WGS sequence"/>
</dbReference>
<gene>
    <name evidence="1" type="ORF">EFA69_16075</name>
</gene>
<reference evidence="1 2" key="1">
    <citation type="submission" date="2018-11" db="EMBL/GenBank/DDBJ databases">
        <title>Rufibacter latericius sp. nov., isolated from water in Baiyang Lake.</title>
        <authorList>
            <person name="Yang Y."/>
        </authorList>
    </citation>
    <scope>NUCLEOTIDE SEQUENCE [LARGE SCALE GENOMIC DNA]</scope>
    <source>
        <strain evidence="1 2">MCC P1</strain>
    </source>
</reference>
<proteinExistence type="predicted"/>
<dbReference type="EMBL" id="RJJE01000017">
    <property type="protein sequence ID" value="RNI27634.1"/>
    <property type="molecule type" value="Genomic_DNA"/>
</dbReference>
<evidence type="ECO:0000313" key="2">
    <source>
        <dbReference type="Proteomes" id="UP000271010"/>
    </source>
</evidence>
<evidence type="ECO:0000313" key="1">
    <source>
        <dbReference type="EMBL" id="RNI27634.1"/>
    </source>
</evidence>